<evidence type="ECO:0000256" key="13">
    <source>
        <dbReference type="ARBA" id="ARBA00071710"/>
    </source>
</evidence>
<comment type="subcellular location">
    <subcellularLocation>
        <location evidence="3">Chromosome</location>
        <location evidence="3">Centromere</location>
        <location evidence="3">Kinetochore</location>
    </subcellularLocation>
    <subcellularLocation>
        <location evidence="1">Cytoplasm</location>
        <location evidence="1">Cytoskeleton</location>
        <location evidence="1">Microtubule organizing center</location>
        <location evidence="1">Centrosome</location>
    </subcellularLocation>
    <subcellularLocation>
        <location evidence="2">Golgi apparatus</location>
        <location evidence="2">trans-Golgi network</location>
    </subcellularLocation>
</comment>
<feature type="region of interest" description="Disordered" evidence="16">
    <location>
        <begin position="1158"/>
        <end position="1201"/>
    </location>
</feature>
<protein>
    <recommendedName>
        <fullName evidence="13">CLIP-associating protein 1</fullName>
    </recommendedName>
    <alternativeName>
        <fullName evidence="14">Cytoplasmic linker-associated protein 1</fullName>
    </alternativeName>
</protein>
<dbReference type="Reactome" id="R-BTA-141444">
    <property type="pathway name" value="Amplification of signal from unattached kinetochores via a MAD2 inhibitory signal"/>
</dbReference>
<evidence type="ECO:0000256" key="9">
    <source>
        <dbReference type="ARBA" id="ARBA00023212"/>
    </source>
</evidence>
<dbReference type="Pfam" id="PF21041">
    <property type="entry name" value="XMAP215_CLASP_TOG"/>
    <property type="match status" value="1"/>
</dbReference>
<evidence type="ECO:0000313" key="20">
    <source>
        <dbReference type="VGNC" id="VGNC:27390"/>
    </source>
</evidence>
<dbReference type="HOGENOM" id="CLU_005060_0_0_1"/>
<dbReference type="InParanoid" id="E1BQ15"/>
<evidence type="ECO:0000256" key="12">
    <source>
        <dbReference type="ARBA" id="ARBA00055763"/>
    </source>
</evidence>
<evidence type="ECO:0000313" key="18">
    <source>
        <dbReference type="Ensembl" id="ENSBTAP00000015071.7"/>
    </source>
</evidence>
<dbReference type="GO" id="GO:0005881">
    <property type="term" value="C:cytoplasmic microtubule"/>
    <property type="evidence" value="ECO:0000318"/>
    <property type="project" value="GO_Central"/>
</dbReference>
<dbReference type="GO" id="GO:0000776">
    <property type="term" value="C:kinetochore"/>
    <property type="evidence" value="ECO:0000318"/>
    <property type="project" value="GO_Central"/>
</dbReference>
<evidence type="ECO:0000256" key="11">
    <source>
        <dbReference type="ARBA" id="ARBA00023328"/>
    </source>
</evidence>
<keyword evidence="6" id="KW-0677">Repeat</keyword>
<dbReference type="FunCoup" id="E1BQ15">
    <property type="interactions" value="3388"/>
</dbReference>
<dbReference type="GO" id="GO:0072686">
    <property type="term" value="C:mitotic spindle"/>
    <property type="evidence" value="ECO:0000318"/>
    <property type="project" value="GO_Central"/>
</dbReference>
<evidence type="ECO:0000256" key="1">
    <source>
        <dbReference type="ARBA" id="ARBA00004300"/>
    </source>
</evidence>
<comment type="function">
    <text evidence="12">Microtubule plus-end tracking protein that promotes the stabilization of dynamic microtubules. Involved in the nucleation of noncentrosomal microtubules originating from the trans-Golgi network (TGN). Required for the polarization of the cytoplasmic microtubule arrays in migrating cells towards the leading edge of the cell. May act at the cell cortex to enhance the frequency of rescue of depolymerizing microtubules by attaching their plus-ends to cortical platforms composed of ERC1 and PHLDB2. This cortical microtubule stabilizing activity is regulated at least in part by phosphatidylinositol 3-kinase signaling. Also performs a similar stabilizing function at the kinetochore which is essential for the bipolar alignment of chromosomes on the mitotic spindle.</text>
</comment>
<feature type="region of interest" description="Disordered" evidence="16">
    <location>
        <begin position="713"/>
        <end position="789"/>
    </location>
</feature>
<dbReference type="InterPro" id="IPR011989">
    <property type="entry name" value="ARM-like"/>
</dbReference>
<dbReference type="FunFam" id="1.25.10.10:FF:000001">
    <property type="entry name" value="CLIP-associating protein 1 isoform 2"/>
    <property type="match status" value="1"/>
</dbReference>
<dbReference type="Ensembl" id="ENSBTAT00000015071.7">
    <property type="protein sequence ID" value="ENSBTAP00000015071.7"/>
    <property type="gene ID" value="ENSBTAG00000011333.8"/>
</dbReference>
<feature type="compositionally biased region" description="Low complexity" evidence="16">
    <location>
        <begin position="549"/>
        <end position="567"/>
    </location>
</feature>
<dbReference type="Pfam" id="PF12348">
    <property type="entry name" value="CLASP_N"/>
    <property type="match status" value="1"/>
</dbReference>
<dbReference type="GO" id="GO:0030010">
    <property type="term" value="P:establishment of cell polarity"/>
    <property type="evidence" value="ECO:0007669"/>
    <property type="project" value="UniProtKB-ARBA"/>
</dbReference>
<keyword evidence="7" id="KW-0995">Kinetochore</keyword>
<feature type="domain" description="TOG" evidence="17">
    <location>
        <begin position="1257"/>
        <end position="1454"/>
    </location>
</feature>
<name>E1BQ15_BOVIN</name>
<dbReference type="GO" id="GO:0040001">
    <property type="term" value="P:establishment of mitotic spindle localization"/>
    <property type="evidence" value="ECO:0000318"/>
    <property type="project" value="GO_Central"/>
</dbReference>
<evidence type="ECO:0000313" key="19">
    <source>
        <dbReference type="Proteomes" id="UP000009136"/>
    </source>
</evidence>
<dbReference type="Proteomes" id="UP000009136">
    <property type="component" value="Chromosome 22"/>
</dbReference>
<evidence type="ECO:0000256" key="4">
    <source>
        <dbReference type="ARBA" id="ARBA00022454"/>
    </source>
</evidence>
<keyword evidence="8" id="KW-0333">Golgi apparatus</keyword>
<feature type="compositionally biased region" description="Polar residues" evidence="16">
    <location>
        <begin position="1107"/>
        <end position="1128"/>
    </location>
</feature>
<dbReference type="OrthoDB" id="46159at2759"/>
<keyword evidence="4" id="KW-0158">Chromosome</keyword>
<feature type="region of interest" description="Disordered" evidence="16">
    <location>
        <begin position="244"/>
        <end position="294"/>
    </location>
</feature>
<reference evidence="18" key="1">
    <citation type="submission" date="2018-03" db="EMBL/GenBank/DDBJ databases">
        <title>ARS-UCD1.2.</title>
        <authorList>
            <person name="Rosen B.D."/>
            <person name="Bickhart D.M."/>
            <person name="Koren S."/>
            <person name="Schnabel R.D."/>
            <person name="Hall R."/>
            <person name="Zimin A."/>
            <person name="Dreischer C."/>
            <person name="Schultheiss S."/>
            <person name="Schroeder S.G."/>
            <person name="Elsik C.G."/>
            <person name="Couldrey C."/>
            <person name="Liu G.E."/>
            <person name="Van Tassell C.P."/>
            <person name="Phillippy A.M."/>
            <person name="Smith T.P.L."/>
            <person name="Medrano J.F."/>
        </authorList>
    </citation>
    <scope>NUCLEOTIDE SEQUENCE [LARGE SCALE GENOMIC DNA]</scope>
    <source>
        <strain evidence="18">Hereford</strain>
    </source>
</reference>
<evidence type="ECO:0000256" key="8">
    <source>
        <dbReference type="ARBA" id="ARBA00023034"/>
    </source>
</evidence>
<evidence type="ECO:0000256" key="15">
    <source>
        <dbReference type="PROSITE-ProRule" id="PRU00103"/>
    </source>
</evidence>
<dbReference type="InterPro" id="IPR024395">
    <property type="entry name" value="CLASP_N_dom"/>
</dbReference>
<sequence>MEPRSMEYFSAQVQQKDVGGRLQVGQELLLYLGAPGAIPDLEEDLARLSKTVDALTGWVGSSNYRVSLMGLEILSAFVDRLSTRFKSYVAMVIVALVDRMGDAKDKVRDEAQTLILKLMDQVAPPMYIWEQLASGFKHKNFRSREGVCLCLIETLNIFGAQPLVLSKLVPHLCILFGDSNSQVRDAAILAMVEIYRHVGEKVRVDLYKRGIPPARLEMILAKFDEVQNSGGMILSACKDKSFDDEESVDGNRPSSAASAFKVPAPKTSGNPVNSARKPGSAGGPKVGGASKEGGAGAVDEDDFIKAFTDVPSVQIYSSRELEETLNKIREILSDDKHDWDQRANALKKIRSLLVAGAAQYDCFFQHLRLLDGALKLSAKDLRSQVVREACITVAHLSTVLGNKFDHGAEAIVPTLFNLVPNSAKVMATSGCAAIRFIIRHTHVPRLIPLITSNCTSKSVPVRRRSFEFLDLLLQEWQTHSLERHAAVLVETIKKGIHDADAEARVEARKTYMGLRNHFPGEAETLYNSLEPSYQKSLQTYLKSSGSVASLPQSDRSSSSSQESLNRPFSAKWSTANPSAVAGRVSAGSSKASSLPGSLQRSRSDIDVNAAAGAKAHHAAGQAVRSGRLGAGALNPGSYASLGRVRAKLSAPLASMGNAKTDSRGRSRTKMVSQSQRSSSPDKNEAGSRSGSPGRVLTTTALSTVSSGVQRVLVNSASTQKRSKIPRSQGCSREASPSRLSVARSSRIPRPSVSQGCSREASRESSRDTSPVRSFQPLGPGYGISQSSRLSSSVSAMRVLNTGSDVEEAVADALKKPARRRYESYGMHSDDDANSDASSACSERSYSSRNGSIPTYMRQTEDVAEVLNRCASSNWSERKEGLLGLQNLLKNQRTLSRVELKRLCEIFTRMFADPHGKVFSMFLETLVDFIQVHKDDLQDWLFVLLTQLLKKMGADLLGSVQAKVQKALDVTRESFPNDLQFNILMRFTVDQTQTPSLKVKVAILKYIETLAKQMDPGDFVNSSETRLAVSRVITWTTEPKSSDVRKAAQSVLISLFELNTPEFTMLLGALPKTFQDGATKLLHNHLRNTGNGTQGSMGSPLTRPTPRSPANWSSPLTSPTNTSQNTLSPSAFDYDTENMNSEDIYSSLRGVTEAIQNFSFRSQEDMNEPLKRDSKKDDGDSMCGGPGMSDPRAGGDATDSSQTALDNKASLLHSMPAHSSPRSRDYNPYNYSDSISPFNKSALKEAMFDDDADQFPDDLSLDHSDLVAELLKELSNHNERVEERKIALYELMKLTQEESFSVWDEHFKTILLLLLETLGDKEPTIRALALKVLREILRHQPARFKNYAELTVMKTLEAHKDPHKEVVRSAEEAASVLATSISPEQCIKVLCPIIQTADYPINLAAIKMQTKVIERVSKETLNLLLPEIMPGLIQMKLLNLYIKRAQTGSGGVDPTTDVSGQS</sequence>
<dbReference type="GO" id="GO:0007026">
    <property type="term" value="P:negative regulation of microtubule depolymerization"/>
    <property type="evidence" value="ECO:0007669"/>
    <property type="project" value="UniProtKB-ARBA"/>
</dbReference>
<dbReference type="InterPro" id="IPR048491">
    <property type="entry name" value="XMAP215_CLASP_TOG"/>
</dbReference>
<dbReference type="InterPro" id="IPR034085">
    <property type="entry name" value="TOG"/>
</dbReference>
<keyword evidence="19" id="KW-1185">Reference proteome</keyword>
<dbReference type="SMART" id="SM01349">
    <property type="entry name" value="TOG"/>
    <property type="match status" value="4"/>
</dbReference>
<reference evidence="18" key="2">
    <citation type="submission" date="2025-08" db="UniProtKB">
        <authorList>
            <consortium name="Ensembl"/>
        </authorList>
    </citation>
    <scope>IDENTIFICATION</scope>
    <source>
        <strain evidence="18">Hereford</strain>
    </source>
</reference>
<dbReference type="eggNOG" id="KOG2956">
    <property type="taxonomic scope" value="Eukaryota"/>
</dbReference>
<dbReference type="GO" id="GO:0008017">
    <property type="term" value="F:microtubule binding"/>
    <property type="evidence" value="ECO:0000318"/>
    <property type="project" value="GO_Central"/>
</dbReference>
<dbReference type="Pfam" id="PF21040">
    <property type="entry name" value="CEP104-like_TOG"/>
    <property type="match status" value="1"/>
</dbReference>
<evidence type="ECO:0000256" key="16">
    <source>
        <dbReference type="SAM" id="MobiDB-lite"/>
    </source>
</evidence>
<evidence type="ECO:0000256" key="14">
    <source>
        <dbReference type="ARBA" id="ARBA00083433"/>
    </source>
</evidence>
<keyword evidence="11" id="KW-0137">Centromere</keyword>
<dbReference type="PANTHER" id="PTHR21567:SF30">
    <property type="entry name" value="CLIP-ASSOCIATING PROTEIN 2"/>
    <property type="match status" value="1"/>
</dbReference>
<feature type="compositionally biased region" description="Gly residues" evidence="16">
    <location>
        <begin position="280"/>
        <end position="294"/>
    </location>
</feature>
<feature type="compositionally biased region" description="Polar residues" evidence="16">
    <location>
        <begin position="1086"/>
        <end position="1098"/>
    </location>
</feature>
<dbReference type="Reactome" id="R-BTA-2500257">
    <property type="pathway name" value="Resolution of Sister Chromatid Cohesion"/>
</dbReference>
<evidence type="ECO:0000259" key="17">
    <source>
        <dbReference type="SMART" id="SM01349"/>
    </source>
</evidence>
<dbReference type="STRING" id="9913.ENSBTAP00000015071"/>
<evidence type="ECO:0000256" key="5">
    <source>
        <dbReference type="ARBA" id="ARBA00022490"/>
    </source>
</evidence>
<feature type="region of interest" description="Disordered" evidence="16">
    <location>
        <begin position="547"/>
        <end position="570"/>
    </location>
</feature>
<dbReference type="FunFam" id="1.25.10.10:FF:000005">
    <property type="entry name" value="CLIP-associating protein 1 isoform 2"/>
    <property type="match status" value="1"/>
</dbReference>
<accession>E1BQ15</accession>
<dbReference type="InterPro" id="IPR057546">
    <property type="entry name" value="HEAT_GCN1"/>
</dbReference>
<feature type="repeat" description="HEAT" evidence="15">
    <location>
        <begin position="168"/>
        <end position="206"/>
    </location>
</feature>
<feature type="compositionally biased region" description="Polar residues" evidence="16">
    <location>
        <begin position="669"/>
        <end position="678"/>
    </location>
</feature>
<keyword evidence="10" id="KW-0131">Cell cycle</keyword>
<dbReference type="PROSITE" id="PS50077">
    <property type="entry name" value="HEAT_REPEAT"/>
    <property type="match status" value="1"/>
</dbReference>
<organism evidence="18 19">
    <name type="scientific">Bos taurus</name>
    <name type="common">Bovine</name>
    <dbReference type="NCBI Taxonomy" id="9913"/>
    <lineage>
        <taxon>Eukaryota</taxon>
        <taxon>Metazoa</taxon>
        <taxon>Chordata</taxon>
        <taxon>Craniata</taxon>
        <taxon>Vertebrata</taxon>
        <taxon>Euteleostomi</taxon>
        <taxon>Mammalia</taxon>
        <taxon>Eutheria</taxon>
        <taxon>Laurasiatheria</taxon>
        <taxon>Artiodactyla</taxon>
        <taxon>Ruminantia</taxon>
        <taxon>Pecora</taxon>
        <taxon>Bovidae</taxon>
        <taxon>Bovinae</taxon>
        <taxon>Bos</taxon>
    </lineage>
</organism>
<dbReference type="Reactome" id="R-BTA-5663220">
    <property type="pathway name" value="RHO GTPases Activate Formins"/>
</dbReference>
<feature type="domain" description="TOG" evidence="17">
    <location>
        <begin position="854"/>
        <end position="1091"/>
    </location>
</feature>
<evidence type="ECO:0000256" key="10">
    <source>
        <dbReference type="ARBA" id="ARBA00023306"/>
    </source>
</evidence>
<dbReference type="InterPro" id="IPR016024">
    <property type="entry name" value="ARM-type_fold"/>
</dbReference>
<dbReference type="Bgee" id="ENSBTAG00000011333">
    <property type="expression patterns" value="Expressed in prefrontal cortex and 109 other cell types or tissues"/>
</dbReference>
<evidence type="ECO:0000256" key="3">
    <source>
        <dbReference type="ARBA" id="ARBA00004629"/>
    </source>
</evidence>
<evidence type="ECO:0000256" key="6">
    <source>
        <dbReference type="ARBA" id="ARBA00022737"/>
    </source>
</evidence>
<dbReference type="Reactome" id="R-BTA-2467813">
    <property type="pathway name" value="Separation of Sister Chromatids"/>
</dbReference>
<dbReference type="SUPFAM" id="SSF48371">
    <property type="entry name" value="ARM repeat"/>
    <property type="match status" value="2"/>
</dbReference>
<dbReference type="PaxDb" id="9913-ENSBTAP00000015071"/>
<dbReference type="VGNC" id="VGNC:27390">
    <property type="gene designation" value="CLASP2"/>
</dbReference>
<evidence type="ECO:0000256" key="7">
    <source>
        <dbReference type="ARBA" id="ARBA00022838"/>
    </source>
</evidence>
<feature type="compositionally biased region" description="Basic and acidic residues" evidence="16">
    <location>
        <begin position="1161"/>
        <end position="1178"/>
    </location>
</feature>
<keyword evidence="5" id="KW-0963">Cytoplasm</keyword>
<dbReference type="GO" id="GO:0090307">
    <property type="term" value="P:mitotic spindle assembly"/>
    <property type="evidence" value="ECO:0000318"/>
    <property type="project" value="GO_Central"/>
</dbReference>
<reference evidence="18" key="3">
    <citation type="submission" date="2025-09" db="UniProtKB">
        <authorList>
            <consortium name="Ensembl"/>
        </authorList>
    </citation>
    <scope>IDENTIFICATION</scope>
    <source>
        <strain evidence="18">Hereford</strain>
    </source>
</reference>
<dbReference type="GO" id="GO:0005876">
    <property type="term" value="C:spindle microtubule"/>
    <property type="evidence" value="ECO:0000318"/>
    <property type="project" value="GO_Central"/>
</dbReference>
<dbReference type="VEuPathDB" id="HostDB:ENSBTAG00000011333"/>
<feature type="domain" description="TOG" evidence="17">
    <location>
        <begin position="317"/>
        <end position="550"/>
    </location>
</feature>
<dbReference type="Reactome" id="R-BTA-9648025">
    <property type="pathway name" value="EML4 and NUDC in mitotic spindle formation"/>
</dbReference>
<dbReference type="Reactome" id="R-BTA-68877">
    <property type="pathway name" value="Mitotic Prometaphase"/>
</dbReference>
<dbReference type="FunFam" id="1.25.10.10:FF:000031">
    <property type="entry name" value="CLIP-associating protein 1 isoform 2"/>
    <property type="match status" value="1"/>
</dbReference>
<feature type="domain" description="TOG" evidence="17">
    <location>
        <begin position="7"/>
        <end position="232"/>
    </location>
</feature>
<feature type="compositionally biased region" description="Low complexity" evidence="16">
    <location>
        <begin position="834"/>
        <end position="848"/>
    </location>
</feature>
<proteinExistence type="predicted"/>
<dbReference type="GeneTree" id="ENSGT00940000155574"/>
<dbReference type="GO" id="GO:0045180">
    <property type="term" value="C:basal cortex"/>
    <property type="evidence" value="ECO:0000318"/>
    <property type="project" value="GO_Central"/>
</dbReference>
<gene>
    <name evidence="18 20" type="primary">CLASP2</name>
</gene>
<evidence type="ECO:0000256" key="2">
    <source>
        <dbReference type="ARBA" id="ARBA00004601"/>
    </source>
</evidence>
<dbReference type="Gene3D" id="1.25.10.10">
    <property type="entry name" value="Leucine-rich Repeat Variant"/>
    <property type="match status" value="4"/>
</dbReference>
<feature type="region of interest" description="Disordered" evidence="16">
    <location>
        <begin position="652"/>
        <end position="695"/>
    </location>
</feature>
<feature type="region of interest" description="Disordered" evidence="16">
    <location>
        <begin position="824"/>
        <end position="852"/>
    </location>
</feature>
<feature type="region of interest" description="Disordered" evidence="16">
    <location>
        <begin position="1084"/>
        <end position="1134"/>
    </location>
</feature>
<dbReference type="InterPro" id="IPR021133">
    <property type="entry name" value="HEAT_type_2"/>
</dbReference>
<dbReference type="PANTHER" id="PTHR21567">
    <property type="entry name" value="CLASP"/>
    <property type="match status" value="1"/>
</dbReference>
<dbReference type="Pfam" id="PF23271">
    <property type="entry name" value="HEAT_GCN1"/>
    <property type="match status" value="1"/>
</dbReference>
<keyword evidence="9" id="KW-0206">Cytoskeleton</keyword>
<dbReference type="GO" id="GO:0005815">
    <property type="term" value="C:microtubule organizing center"/>
    <property type="evidence" value="ECO:0000318"/>
    <property type="project" value="GO_Central"/>
</dbReference>